<dbReference type="RefSeq" id="WP_101553435.1">
    <property type="nucleotide sequence ID" value="NZ_FXYY01000001.1"/>
</dbReference>
<evidence type="ECO:0000256" key="3">
    <source>
        <dbReference type="ARBA" id="ARBA00022989"/>
    </source>
</evidence>
<organism evidence="7 8">
    <name type="scientific">Brevibacterium linens ATCC 9172</name>
    <dbReference type="NCBI Taxonomy" id="1255617"/>
    <lineage>
        <taxon>Bacteria</taxon>
        <taxon>Bacillati</taxon>
        <taxon>Actinomycetota</taxon>
        <taxon>Actinomycetes</taxon>
        <taxon>Micrococcales</taxon>
        <taxon>Brevibacteriaceae</taxon>
        <taxon>Brevibacterium</taxon>
    </lineage>
</organism>
<feature type="compositionally biased region" description="Low complexity" evidence="5">
    <location>
        <begin position="88"/>
        <end position="107"/>
    </location>
</feature>
<dbReference type="AlphaFoldDB" id="A0A2H1HJH3"/>
<reference evidence="7 8" key="1">
    <citation type="submission" date="2017-03" db="EMBL/GenBank/DDBJ databases">
        <authorList>
            <person name="Afonso C.L."/>
            <person name="Miller P.J."/>
            <person name="Scott M.A."/>
            <person name="Spackman E."/>
            <person name="Goraichik I."/>
            <person name="Dimitrov K.M."/>
            <person name="Suarez D.L."/>
            <person name="Swayne D.E."/>
        </authorList>
    </citation>
    <scope>NUCLEOTIDE SEQUENCE [LARGE SCALE GENOMIC DNA]</scope>
    <source>
        <strain evidence="7 8">ATCC 9172</strain>
    </source>
</reference>
<comment type="subcellular location">
    <subcellularLocation>
        <location evidence="1">Membrane</location>
        <topology evidence="1">Multi-pass membrane protein</topology>
    </subcellularLocation>
</comment>
<evidence type="ECO:0000256" key="2">
    <source>
        <dbReference type="ARBA" id="ARBA00022692"/>
    </source>
</evidence>
<dbReference type="EMBL" id="FXYY01000001">
    <property type="protein sequence ID" value="SMX63078.1"/>
    <property type="molecule type" value="Genomic_DNA"/>
</dbReference>
<feature type="transmembrane region" description="Helical" evidence="6">
    <location>
        <begin position="219"/>
        <end position="241"/>
    </location>
</feature>
<keyword evidence="4 6" id="KW-0472">Membrane</keyword>
<accession>A0A2H1HJH3</accession>
<name>A0A2H1HJH3_BRELN</name>
<feature type="transmembrane region" description="Helical" evidence="6">
    <location>
        <begin position="149"/>
        <end position="172"/>
    </location>
</feature>
<evidence type="ECO:0000256" key="5">
    <source>
        <dbReference type="SAM" id="MobiDB-lite"/>
    </source>
</evidence>
<gene>
    <name evidence="7" type="ORF">BLIN9172_00178</name>
</gene>
<dbReference type="InterPro" id="IPR019109">
    <property type="entry name" value="MamF_MmsF"/>
</dbReference>
<keyword evidence="2 6" id="KW-0812">Transmembrane</keyword>
<feature type="region of interest" description="Disordered" evidence="5">
    <location>
        <begin position="1"/>
        <end position="107"/>
    </location>
</feature>
<dbReference type="Pfam" id="PF09685">
    <property type="entry name" value="MamF_MmsF"/>
    <property type="match status" value="1"/>
</dbReference>
<feature type="compositionally biased region" description="Low complexity" evidence="5">
    <location>
        <begin position="21"/>
        <end position="68"/>
    </location>
</feature>
<feature type="compositionally biased region" description="Low complexity" evidence="5">
    <location>
        <begin position="1"/>
        <end position="14"/>
    </location>
</feature>
<sequence>MSDNPQQPNNGQSQPMPPNYSPQSGSQQPQAQQPQQGSQPQQNGQTQYGSQPQNPQQGSQPGFGSQQPHAGHGSPQQNPAYGSQPGYGSQQPFGAPQGQPQAGYGFQGASSAQSAAAGVPMGAELPDAAYGPNSLGFWNADQSERTTALWSHLAHAATYVVGVGWIVTLILFIINKDKSPFLRHHGAQSLNLLIIGVIAGFGIGLIGGILTIVGIGFLILLLLPVLSIYMIVIEIIAGMAANRGEGYRMPMTPNWIK</sequence>
<proteinExistence type="predicted"/>
<protein>
    <recommendedName>
        <fullName evidence="9">DUF4870 domain-containing protein</fullName>
    </recommendedName>
</protein>
<evidence type="ECO:0008006" key="9">
    <source>
        <dbReference type="Google" id="ProtNLM"/>
    </source>
</evidence>
<keyword evidence="3 6" id="KW-1133">Transmembrane helix</keyword>
<evidence type="ECO:0000256" key="6">
    <source>
        <dbReference type="SAM" id="Phobius"/>
    </source>
</evidence>
<evidence type="ECO:0000313" key="8">
    <source>
        <dbReference type="Proteomes" id="UP000234641"/>
    </source>
</evidence>
<feature type="transmembrane region" description="Helical" evidence="6">
    <location>
        <begin position="192"/>
        <end position="213"/>
    </location>
</feature>
<evidence type="ECO:0000313" key="7">
    <source>
        <dbReference type="EMBL" id="SMX63078.1"/>
    </source>
</evidence>
<dbReference type="Proteomes" id="UP000234641">
    <property type="component" value="Unassembled WGS sequence"/>
</dbReference>
<evidence type="ECO:0000256" key="1">
    <source>
        <dbReference type="ARBA" id="ARBA00004141"/>
    </source>
</evidence>
<evidence type="ECO:0000256" key="4">
    <source>
        <dbReference type="ARBA" id="ARBA00023136"/>
    </source>
</evidence>